<dbReference type="Pfam" id="PF26113">
    <property type="entry name" value="GH16_XgeA"/>
    <property type="match status" value="1"/>
</dbReference>
<proteinExistence type="inferred from homology"/>
<name>A0A0D2CGR2_9EURO</name>
<dbReference type="HOGENOM" id="CLU_016972_4_3_1"/>
<comment type="similarity">
    <text evidence="2">Belongs to the glycosyl hydrolase 16 family.</text>
</comment>
<evidence type="ECO:0000256" key="2">
    <source>
        <dbReference type="ARBA" id="ARBA00006865"/>
    </source>
</evidence>
<dbReference type="AlphaFoldDB" id="A0A0D2CGR2"/>
<dbReference type="FunFam" id="2.60.120.200:FF:000114">
    <property type="entry name" value="Probable endo-1,3(4)-beta-glucanase NFIA_089530"/>
    <property type="match status" value="1"/>
</dbReference>
<keyword evidence="7" id="KW-0732">Signal</keyword>
<dbReference type="CDD" id="cd02181">
    <property type="entry name" value="GH16_fungal_Lam16A_glucanase"/>
    <property type="match status" value="1"/>
</dbReference>
<dbReference type="RefSeq" id="XP_016242970.1">
    <property type="nucleotide sequence ID" value="XM_016398408.1"/>
</dbReference>
<feature type="compositionally biased region" description="Low complexity" evidence="6">
    <location>
        <begin position="321"/>
        <end position="337"/>
    </location>
</feature>
<feature type="domain" description="GH16" evidence="8">
    <location>
        <begin position="16"/>
        <end position="280"/>
    </location>
</feature>
<dbReference type="EC" id="3.2.1.6" evidence="3"/>
<dbReference type="PANTHER" id="PTHR10963">
    <property type="entry name" value="GLYCOSYL HYDROLASE-RELATED"/>
    <property type="match status" value="1"/>
</dbReference>
<feature type="region of interest" description="Disordered" evidence="6">
    <location>
        <begin position="473"/>
        <end position="502"/>
    </location>
</feature>
<dbReference type="GeneID" id="27350214"/>
<dbReference type="SUPFAM" id="SSF49899">
    <property type="entry name" value="Concanavalin A-like lectins/glucanases"/>
    <property type="match status" value="1"/>
</dbReference>
<dbReference type="EMBL" id="KN847046">
    <property type="protein sequence ID" value="KIW22754.1"/>
    <property type="molecule type" value="Genomic_DNA"/>
</dbReference>
<dbReference type="InterPro" id="IPR000757">
    <property type="entry name" value="Beta-glucanase-like"/>
</dbReference>
<protein>
    <recommendedName>
        <fullName evidence="3">endo-1,3(4)-beta-glucanase</fullName>
        <ecNumber evidence="3">3.2.1.6</ecNumber>
    </recommendedName>
</protein>
<dbReference type="Proteomes" id="UP000054466">
    <property type="component" value="Unassembled WGS sequence"/>
</dbReference>
<evidence type="ECO:0000256" key="6">
    <source>
        <dbReference type="SAM" id="MobiDB-lite"/>
    </source>
</evidence>
<evidence type="ECO:0000313" key="10">
    <source>
        <dbReference type="Proteomes" id="UP000054466"/>
    </source>
</evidence>
<sequence length="547" mass="56631">MLASSFLVTLAGLVSLSTAGYVLEDDYSTDQFFSMFDFFTDADPTNGYVQYVDQNTAQSGGLINTDNGAIYMGVDHTNVASGSGRQSVRLTSKKSYNHGLIILDLSHMPGGICGTWPAFWTVGPNWPSAGEIDIIEGVNSQASNAMTLHTASGCSITNNGMFSGSVSTPNCDIKAAGQATNAGCQISTPNDATFGSGFNDGQGGVYATEWTSSAINIWFFARSAIPSDISSGSPDPSNWGQPLASFAGGCNIDEFFNDNQIVFDTTFCGDWAGNVWTSDPVCGSKASTCQDFVQNNPSAFQDAYWSVNSLQVFQSTGGDNSSTTAPFPTASTQAPTASVSIPGAPSGIPPIASGPPSSVSVPTTGFSRGGNGRHSKTFGTVGATAADFAAQPTTASASSASSTVSFDARDPSTTVGPPLAVAVASDGTVNEVQESSSSSSHEAAPTTTATASPGTADSNDAAVTYTTVSALGYQDFHHERERKSRREAGPEPAGVLSPSSSAEMVPFFPEHAKRHLTQHRRMDMHRHLFRHGAGVAAAGGGPGSEHD</sequence>
<evidence type="ECO:0000256" key="7">
    <source>
        <dbReference type="SAM" id="SignalP"/>
    </source>
</evidence>
<dbReference type="GO" id="GO:0009251">
    <property type="term" value="P:glucan catabolic process"/>
    <property type="evidence" value="ECO:0007669"/>
    <property type="project" value="TreeGrafter"/>
</dbReference>
<evidence type="ECO:0000256" key="5">
    <source>
        <dbReference type="ARBA" id="ARBA00023295"/>
    </source>
</evidence>
<evidence type="ECO:0000313" key="9">
    <source>
        <dbReference type="EMBL" id="KIW22754.1"/>
    </source>
</evidence>
<dbReference type="PROSITE" id="PS51762">
    <property type="entry name" value="GH16_2"/>
    <property type="match status" value="1"/>
</dbReference>
<feature type="region of interest" description="Disordered" evidence="6">
    <location>
        <begin position="317"/>
        <end position="337"/>
    </location>
</feature>
<reference evidence="9 10" key="1">
    <citation type="submission" date="2015-01" db="EMBL/GenBank/DDBJ databases">
        <title>The Genome Sequence of Cladophialophora immunda CBS83496.</title>
        <authorList>
            <consortium name="The Broad Institute Genomics Platform"/>
            <person name="Cuomo C."/>
            <person name="de Hoog S."/>
            <person name="Gorbushina A."/>
            <person name="Stielow B."/>
            <person name="Teixiera M."/>
            <person name="Abouelleil A."/>
            <person name="Chapman S.B."/>
            <person name="Priest M."/>
            <person name="Young S.K."/>
            <person name="Wortman J."/>
            <person name="Nusbaum C."/>
            <person name="Birren B."/>
        </authorList>
    </citation>
    <scope>NUCLEOTIDE SEQUENCE [LARGE SCALE GENOMIC DNA]</scope>
    <source>
        <strain evidence="9 10">CBS 83496</strain>
    </source>
</reference>
<gene>
    <name evidence="9" type="ORF">PV07_11020</name>
</gene>
<evidence type="ECO:0000256" key="3">
    <source>
        <dbReference type="ARBA" id="ARBA00012599"/>
    </source>
</evidence>
<dbReference type="InterPro" id="IPR050546">
    <property type="entry name" value="Glycosyl_Hydrlase_16"/>
</dbReference>
<evidence type="ECO:0000256" key="4">
    <source>
        <dbReference type="ARBA" id="ARBA00022801"/>
    </source>
</evidence>
<keyword evidence="4" id="KW-0378">Hydrolase</keyword>
<feature type="compositionally biased region" description="Basic and acidic residues" evidence="6">
    <location>
        <begin position="475"/>
        <end position="489"/>
    </location>
</feature>
<dbReference type="InterPro" id="IPR013320">
    <property type="entry name" value="ConA-like_dom_sf"/>
</dbReference>
<feature type="region of interest" description="Disordered" evidence="6">
    <location>
        <begin position="394"/>
        <end position="459"/>
    </location>
</feature>
<comment type="catalytic activity">
    <reaction evidence="1">
        <text>Endohydrolysis of (1-&gt;3)- or (1-&gt;4)-linkages in beta-D-glucans when the glucose residue whose reducing group is involved in the linkage to be hydrolyzed is itself substituted at C-3.</text>
        <dbReference type="EC" id="3.2.1.6"/>
    </reaction>
</comment>
<feature type="compositionally biased region" description="Low complexity" evidence="6">
    <location>
        <begin position="435"/>
        <end position="458"/>
    </location>
</feature>
<accession>A0A0D2CGR2</accession>
<dbReference type="Gene3D" id="2.60.120.200">
    <property type="match status" value="1"/>
</dbReference>
<organism evidence="9 10">
    <name type="scientific">Cladophialophora immunda</name>
    <dbReference type="NCBI Taxonomy" id="569365"/>
    <lineage>
        <taxon>Eukaryota</taxon>
        <taxon>Fungi</taxon>
        <taxon>Dikarya</taxon>
        <taxon>Ascomycota</taxon>
        <taxon>Pezizomycotina</taxon>
        <taxon>Eurotiomycetes</taxon>
        <taxon>Chaetothyriomycetidae</taxon>
        <taxon>Chaetothyriales</taxon>
        <taxon>Herpotrichiellaceae</taxon>
        <taxon>Cladophialophora</taxon>
    </lineage>
</organism>
<feature type="chain" id="PRO_5002239690" description="endo-1,3(4)-beta-glucanase" evidence="7">
    <location>
        <begin position="20"/>
        <end position="547"/>
    </location>
</feature>
<feature type="compositionally biased region" description="Low complexity" evidence="6">
    <location>
        <begin position="394"/>
        <end position="403"/>
    </location>
</feature>
<dbReference type="STRING" id="569365.A0A0D2CGR2"/>
<dbReference type="VEuPathDB" id="FungiDB:PV07_11020"/>
<keyword evidence="5" id="KW-0326">Glycosidase</keyword>
<feature type="signal peptide" evidence="7">
    <location>
        <begin position="1"/>
        <end position="19"/>
    </location>
</feature>
<dbReference type="PANTHER" id="PTHR10963:SF24">
    <property type="entry name" value="GLYCOSIDASE C21B10.07-RELATED"/>
    <property type="match status" value="1"/>
</dbReference>
<dbReference type="OrthoDB" id="192832at2759"/>
<evidence type="ECO:0000256" key="1">
    <source>
        <dbReference type="ARBA" id="ARBA00000124"/>
    </source>
</evidence>
<keyword evidence="10" id="KW-1185">Reference proteome</keyword>
<dbReference type="GO" id="GO:0052861">
    <property type="term" value="F:endo-1,3(4)-beta-glucanase activity"/>
    <property type="evidence" value="ECO:0007669"/>
    <property type="project" value="UniProtKB-EC"/>
</dbReference>
<evidence type="ECO:0000259" key="8">
    <source>
        <dbReference type="PROSITE" id="PS51762"/>
    </source>
</evidence>